<dbReference type="Proteomes" id="UP000487649">
    <property type="component" value="Unassembled WGS sequence"/>
</dbReference>
<proteinExistence type="predicted"/>
<dbReference type="RefSeq" id="WP_006783370.1">
    <property type="nucleotide sequence ID" value="NZ_JAXKGM010000002.1"/>
</dbReference>
<dbReference type="AlphaFoldDB" id="A0A6I3NA42"/>
<name>A0A6I3NA42_9FIRM</name>
<gene>
    <name evidence="2" type="ORF">GMA64_11010</name>
    <name evidence="1" type="ORF">GMA92_10470</name>
</gene>
<evidence type="ECO:0000313" key="1">
    <source>
        <dbReference type="EMBL" id="MTK21838.1"/>
    </source>
</evidence>
<protein>
    <submittedName>
        <fullName evidence="1">Uncharacterized protein</fullName>
    </submittedName>
</protein>
<reference evidence="1 3" key="1">
    <citation type="journal article" date="2019" name="Nat. Med.">
        <title>A library of human gut bacterial isolates paired with longitudinal multiomics data enables mechanistic microbiome research.</title>
        <authorList>
            <person name="Poyet M."/>
            <person name="Groussin M."/>
            <person name="Gibbons S.M."/>
            <person name="Avila-Pacheco J."/>
            <person name="Jiang X."/>
            <person name="Kearney S.M."/>
            <person name="Perrotta A.R."/>
            <person name="Berdy B."/>
            <person name="Zhao S."/>
            <person name="Lieberman T.D."/>
            <person name="Swanson P.K."/>
            <person name="Smith M."/>
            <person name="Roesemann S."/>
            <person name="Alexander J.E."/>
            <person name="Rich S.A."/>
            <person name="Livny J."/>
            <person name="Vlamakis H."/>
            <person name="Clish C."/>
            <person name="Bullock K."/>
            <person name="Deik A."/>
            <person name="Scott J."/>
            <person name="Pierce K.A."/>
            <person name="Xavier R.J."/>
            <person name="Alm E.J."/>
        </authorList>
    </citation>
    <scope>NUCLEOTIDE SEQUENCE [LARGE SCALE GENOMIC DNA]</scope>
    <source>
        <strain evidence="2">BIOML-A179</strain>
        <strain evidence="1 3">BIOML-A198</strain>
    </source>
</reference>
<comment type="caution">
    <text evidence="1">The sequence shown here is derived from an EMBL/GenBank/DDBJ whole genome shotgun (WGS) entry which is preliminary data.</text>
</comment>
<dbReference type="EMBL" id="WMQV01000029">
    <property type="protein sequence ID" value="MTL95059.1"/>
    <property type="molecule type" value="Genomic_DNA"/>
</dbReference>
<evidence type="ECO:0000313" key="2">
    <source>
        <dbReference type="EMBL" id="MTL95059.1"/>
    </source>
</evidence>
<sequence length="166" mass="18382">MNNDFSKLSDVLKGFSIDIPKMPTLELPQIETPRLNMIPTASTLDLILPKYEEDCPAISVCKAVKEECRKGATAHINSRCSGAEVHNVLTKYNNQTINFNGNVTQFSQGDNNQLTIQNQLPPELIEELVKLLNSKETDKTGWISWFSKAAVIIGDLAPLVANILDL</sequence>
<evidence type="ECO:0000313" key="3">
    <source>
        <dbReference type="Proteomes" id="UP000487649"/>
    </source>
</evidence>
<dbReference type="EMBL" id="WMQE01000024">
    <property type="protein sequence ID" value="MTK21838.1"/>
    <property type="molecule type" value="Genomic_DNA"/>
</dbReference>
<organism evidence="1 3">
    <name type="scientific">Turicibacter sanguinis</name>
    <dbReference type="NCBI Taxonomy" id="154288"/>
    <lineage>
        <taxon>Bacteria</taxon>
        <taxon>Bacillati</taxon>
        <taxon>Bacillota</taxon>
        <taxon>Erysipelotrichia</taxon>
        <taxon>Erysipelotrichales</taxon>
        <taxon>Turicibacteraceae</taxon>
        <taxon>Turicibacter</taxon>
    </lineage>
</organism>
<accession>A0A6I3NA42</accession>